<sequence>MAESIVSDLIVKVLEFLGQSAVEKIAPYFGGRGRLNELHLTMEMIQARLYDAERLKRVMCRLEDLLEELTTVGDEQDEQRASARLTKAVCFLPSKLSSLKMNKTLFLETQDIMRELDLITSNMDSLHFNLHAIDRGRRALNVINGREETYSFIPEEEVIGKQGSKILVTTRSKVVASSMCTIEPYLLSSLSEEKSWALFKSVAFKDRQDETNPNLISIGQDIVKKCGNVPLAIRTIAGSQSRLWFSALDVRSYFAYHQLVLNELFSSLRRLRTLDLGHQPYEKLPDSTGELKHLRYLRVRVISHDLPKGITKLRYLQTLDVRGSSQLTELPTELYKLARLKYLQIVVPNPDAILGGDICPLIDMPPRFGELISLQSVDAFIVGEKNGLDALSRMKLVGKLSILYKKHRQNAISEAINANLKGKKLTDLLLYFADGRESIMDADESLECLQPPLTLKHLIVKNWEGVSFPSWGIDELPKLVSMRILNCTKCRYLPPFSQLPHIKILKIMNCGALDLWDVKGEDGDGGNGNSVVSSAWACLKSLHSLTLSRISKLQSLPTGIGSLAALQELSIWHLDDLKTLPESIGLLTQLRVLSIDVCYKLEALPKSIQDLTALQKLHLQLCPLLKTRCELLPPSTSAKAMLCLLFVVPKGLEFSHKMSYLSLDGSGTCGMSRMKMVTLTTEGSAIVINLLHGHLSSWELSHLKTLPESIRHLTQLRVLKLQRIGGISKINSKPHHTVRLHLDGWALLKTRCKEPDGEDWPCIQHIPCYSYFEDVVPCYSYFEDVVVDHWTGMQFSEMAESIVSDLTVRVLEFLGQSAAKKIAPYFGGGGRLDELQLTLEMIQARLYDAERRQEAEDGALIKAWLRRLKRVMCRLEDLLEELTLADEQDGQRGSGRLTKVVCFLPSKLSSLRMNKTLLLEAQDIIRDLQCITSNMDRFHFNVHAIDQQRMNMINRREETISFIPEEEVLVEESWELFKRIAFHDQLEEPNKSFISVGKEIIKKCGNVPLAIRTVAGLLYSRNTVEEWLYFGDREIGMMEQTQTDIMPTLKISYYHLQPQQKQCFAYCALFPKNHIFYVTMLIRLWMAQGFVKSWDDGRICFLELLRRCFFQNLNIDVGWECKETCQMHDLMHDLAQMVGDECQLVYSPDQYVNDNVRHVGIVNTSQSVLRSSSLHKNSPHLRSYVTYELDSRYGNFLDSGLPKTDVNDNTPSLRRLRALHLNGRDYKSLPDFVGKLIHLRYLKVCVDAHYLPRGITKLRYLQTLDLHGSSNLRELPRDFYKLTGLEQLLIEGRRFYDISLIDMPPRFGELTSLQSLDTFIVGENNGLDALSRMNLADSLVIYFKKQRQNAILEAMKANLKGKKLTTLSLRFDYNSVTEDNGLLECLQPPSTLKRLIVTRWNGERFPQWGIDELPNLVSVRMSECKRCRNILPFSLLPHIKSLNVNDCGELDLWDVKDEDGDGGGEDNSVNSSTWSCMKSLEVLFLSNVSKLQSLSSGIGGLLALQELYILSLDNLRTLPESIGNLSQLRGLWILGCFQLEALPKSIQNLTALRELQINECPLLKTRCEEPHGDDWPLIQHIPRKNIS</sequence>
<evidence type="ECO:0000259" key="8">
    <source>
        <dbReference type="Pfam" id="PF23559"/>
    </source>
</evidence>
<dbReference type="EMBL" id="JAKOGI010000061">
    <property type="protein sequence ID" value="KAJ8446080.1"/>
    <property type="molecule type" value="Genomic_DNA"/>
</dbReference>
<proteinExistence type="predicted"/>
<keyword evidence="2" id="KW-0547">Nucleotide-binding</keyword>
<dbReference type="Gene3D" id="1.20.5.4130">
    <property type="match status" value="1"/>
</dbReference>
<dbReference type="InterPro" id="IPR042197">
    <property type="entry name" value="Apaf_helical"/>
</dbReference>
<comment type="caution">
    <text evidence="10">The sequence shown here is derived from an EMBL/GenBank/DDBJ whole genome shotgun (WGS) entry which is preliminary data.</text>
</comment>
<feature type="domain" description="NB-ARC" evidence="6">
    <location>
        <begin position="161"/>
        <end position="207"/>
    </location>
</feature>
<gene>
    <name evidence="10" type="ORF">Cgig2_017582</name>
</gene>
<dbReference type="Gene3D" id="1.10.10.10">
    <property type="entry name" value="Winged helix-like DNA-binding domain superfamily/Winged helix DNA-binding domain"/>
    <property type="match status" value="1"/>
</dbReference>
<name>A0A9Q1KNA1_9CARY</name>
<dbReference type="OrthoDB" id="5279713at2759"/>
<feature type="domain" description="Disease resistance N-terminal" evidence="7">
    <location>
        <begin position="810"/>
        <end position="892"/>
    </location>
</feature>
<keyword evidence="5" id="KW-0175">Coiled coil</keyword>
<dbReference type="GO" id="GO:0051707">
    <property type="term" value="P:response to other organism"/>
    <property type="evidence" value="ECO:0007669"/>
    <property type="project" value="UniProtKB-ARBA"/>
</dbReference>
<evidence type="ECO:0000256" key="2">
    <source>
        <dbReference type="ARBA" id="ARBA00022741"/>
    </source>
</evidence>
<dbReference type="Gene3D" id="3.80.10.10">
    <property type="entry name" value="Ribonuclease Inhibitor"/>
    <property type="match status" value="4"/>
</dbReference>
<dbReference type="SUPFAM" id="SSF52058">
    <property type="entry name" value="L domain-like"/>
    <property type="match status" value="2"/>
</dbReference>
<evidence type="ECO:0000313" key="11">
    <source>
        <dbReference type="Proteomes" id="UP001153076"/>
    </source>
</evidence>
<dbReference type="Proteomes" id="UP001153076">
    <property type="component" value="Unassembled WGS sequence"/>
</dbReference>
<reference evidence="10" key="1">
    <citation type="submission" date="2022-04" db="EMBL/GenBank/DDBJ databases">
        <title>Carnegiea gigantea Genome sequencing and assembly v2.</title>
        <authorList>
            <person name="Copetti D."/>
            <person name="Sanderson M.J."/>
            <person name="Burquez A."/>
            <person name="Wojciechowski M.F."/>
        </authorList>
    </citation>
    <scope>NUCLEOTIDE SEQUENCE</scope>
    <source>
        <strain evidence="10">SGP5-SGP5p</strain>
        <tissue evidence="10">Aerial part</tissue>
    </source>
</reference>
<evidence type="ECO:0000256" key="3">
    <source>
        <dbReference type="ARBA" id="ARBA00022821"/>
    </source>
</evidence>
<evidence type="ECO:0000256" key="5">
    <source>
        <dbReference type="SAM" id="Coils"/>
    </source>
</evidence>
<dbReference type="PANTHER" id="PTHR36766">
    <property type="entry name" value="PLANT BROAD-SPECTRUM MILDEW RESISTANCE PROTEIN RPW8"/>
    <property type="match status" value="1"/>
</dbReference>
<dbReference type="Pfam" id="PF23559">
    <property type="entry name" value="WHD_DRP"/>
    <property type="match status" value="1"/>
</dbReference>
<evidence type="ECO:0000259" key="7">
    <source>
        <dbReference type="Pfam" id="PF18052"/>
    </source>
</evidence>
<evidence type="ECO:0000256" key="4">
    <source>
        <dbReference type="ARBA" id="ARBA00022840"/>
    </source>
</evidence>
<feature type="domain" description="Disease resistance R13L4/SHOC-2-like LRR" evidence="9">
    <location>
        <begin position="1211"/>
        <end position="1421"/>
    </location>
</feature>
<dbReference type="GO" id="GO:0043531">
    <property type="term" value="F:ADP binding"/>
    <property type="evidence" value="ECO:0007669"/>
    <property type="project" value="InterPro"/>
</dbReference>
<dbReference type="Pfam" id="PF18052">
    <property type="entry name" value="Rx_N"/>
    <property type="match status" value="1"/>
</dbReference>
<dbReference type="SUPFAM" id="SSF52540">
    <property type="entry name" value="P-loop containing nucleoside triphosphate hydrolases"/>
    <property type="match status" value="2"/>
</dbReference>
<dbReference type="InterPro" id="IPR058922">
    <property type="entry name" value="WHD_DRP"/>
</dbReference>
<keyword evidence="3" id="KW-0611">Plant defense</keyword>
<dbReference type="InterPro" id="IPR055414">
    <property type="entry name" value="LRR_R13L4/SHOC2-like"/>
</dbReference>
<dbReference type="InterPro" id="IPR027417">
    <property type="entry name" value="P-loop_NTPase"/>
</dbReference>
<feature type="domain" description="Disease resistance protein winged helix" evidence="8">
    <location>
        <begin position="1069"/>
        <end position="1135"/>
    </location>
</feature>
<evidence type="ECO:0000313" key="10">
    <source>
        <dbReference type="EMBL" id="KAJ8446080.1"/>
    </source>
</evidence>
<dbReference type="Pfam" id="PF23598">
    <property type="entry name" value="LRR_14"/>
    <property type="match status" value="2"/>
</dbReference>
<protein>
    <submittedName>
        <fullName evidence="10">Uncharacterized protein</fullName>
    </submittedName>
</protein>
<evidence type="ECO:0000259" key="6">
    <source>
        <dbReference type="Pfam" id="PF00931"/>
    </source>
</evidence>
<dbReference type="Pfam" id="PF00931">
    <property type="entry name" value="NB-ARC"/>
    <property type="match status" value="1"/>
</dbReference>
<dbReference type="InterPro" id="IPR036388">
    <property type="entry name" value="WH-like_DNA-bd_sf"/>
</dbReference>
<keyword evidence="1" id="KW-0677">Repeat</keyword>
<dbReference type="InterPro" id="IPR032675">
    <property type="entry name" value="LRR_dom_sf"/>
</dbReference>
<feature type="coiled-coil region" evidence="5">
    <location>
        <begin position="832"/>
        <end position="888"/>
    </location>
</feature>
<accession>A0A9Q1KNA1</accession>
<dbReference type="InterPro" id="IPR041118">
    <property type="entry name" value="Rx_N"/>
</dbReference>
<dbReference type="GO" id="GO:0005524">
    <property type="term" value="F:ATP binding"/>
    <property type="evidence" value="ECO:0007669"/>
    <property type="project" value="UniProtKB-KW"/>
</dbReference>
<evidence type="ECO:0000256" key="1">
    <source>
        <dbReference type="ARBA" id="ARBA00022737"/>
    </source>
</evidence>
<evidence type="ECO:0000259" key="9">
    <source>
        <dbReference type="Pfam" id="PF23598"/>
    </source>
</evidence>
<dbReference type="Gene3D" id="1.10.8.430">
    <property type="entry name" value="Helical domain of apoptotic protease-activating factors"/>
    <property type="match status" value="2"/>
</dbReference>
<organism evidence="10 11">
    <name type="scientific">Carnegiea gigantea</name>
    <dbReference type="NCBI Taxonomy" id="171969"/>
    <lineage>
        <taxon>Eukaryota</taxon>
        <taxon>Viridiplantae</taxon>
        <taxon>Streptophyta</taxon>
        <taxon>Embryophyta</taxon>
        <taxon>Tracheophyta</taxon>
        <taxon>Spermatophyta</taxon>
        <taxon>Magnoliopsida</taxon>
        <taxon>eudicotyledons</taxon>
        <taxon>Gunneridae</taxon>
        <taxon>Pentapetalae</taxon>
        <taxon>Caryophyllales</taxon>
        <taxon>Cactineae</taxon>
        <taxon>Cactaceae</taxon>
        <taxon>Cactoideae</taxon>
        <taxon>Echinocereeae</taxon>
        <taxon>Carnegiea</taxon>
    </lineage>
</organism>
<keyword evidence="11" id="KW-1185">Reference proteome</keyword>
<feature type="domain" description="Disease resistance R13L4/SHOC-2-like LRR" evidence="9">
    <location>
        <begin position="250"/>
        <end position="507"/>
    </location>
</feature>
<dbReference type="PANTHER" id="PTHR36766:SF69">
    <property type="entry name" value="DISEASE RESISTANCE PROTEIN RGA2-LIKE"/>
    <property type="match status" value="1"/>
</dbReference>
<dbReference type="GO" id="GO:0006952">
    <property type="term" value="P:defense response"/>
    <property type="evidence" value="ECO:0007669"/>
    <property type="project" value="UniProtKB-KW"/>
</dbReference>
<keyword evidence="4" id="KW-0067">ATP-binding</keyword>
<dbReference type="InterPro" id="IPR002182">
    <property type="entry name" value="NB-ARC"/>
</dbReference>